<protein>
    <recommendedName>
        <fullName evidence="1">N,N-dimethylformamidase beta subunit-like C-terminal domain-containing protein</fullName>
    </recommendedName>
</protein>
<dbReference type="InterPro" id="IPR046540">
    <property type="entry name" value="DMFA2_C"/>
</dbReference>
<dbReference type="Pfam" id="PF20254">
    <property type="entry name" value="DMFA2_C"/>
    <property type="match status" value="1"/>
</dbReference>
<keyword evidence="3" id="KW-1185">Reference proteome</keyword>
<proteinExistence type="predicted"/>
<evidence type="ECO:0000259" key="1">
    <source>
        <dbReference type="Pfam" id="PF20254"/>
    </source>
</evidence>
<name>A0ABP9GTS7_9ACTN</name>
<dbReference type="InterPro" id="IPR006311">
    <property type="entry name" value="TAT_signal"/>
</dbReference>
<dbReference type="PROSITE" id="PS51318">
    <property type="entry name" value="TAT"/>
    <property type="match status" value="1"/>
</dbReference>
<organism evidence="2 3">
    <name type="scientific">Yinghuangia aomiensis</name>
    <dbReference type="NCBI Taxonomy" id="676205"/>
    <lineage>
        <taxon>Bacteria</taxon>
        <taxon>Bacillati</taxon>
        <taxon>Actinomycetota</taxon>
        <taxon>Actinomycetes</taxon>
        <taxon>Kitasatosporales</taxon>
        <taxon>Streptomycetaceae</taxon>
        <taxon>Yinghuangia</taxon>
    </lineage>
</organism>
<dbReference type="EMBL" id="BAABHS010000002">
    <property type="protein sequence ID" value="GAA4950426.1"/>
    <property type="molecule type" value="Genomic_DNA"/>
</dbReference>
<gene>
    <name evidence="2" type="ORF">GCM10023205_08870</name>
</gene>
<dbReference type="Proteomes" id="UP001500466">
    <property type="component" value="Unassembled WGS sequence"/>
</dbReference>
<feature type="domain" description="N,N-dimethylformamidase beta subunit-like C-terminal" evidence="1">
    <location>
        <begin position="142"/>
        <end position="515"/>
    </location>
</feature>
<comment type="caution">
    <text evidence="2">The sequence shown here is derived from an EMBL/GenBank/DDBJ whole genome shotgun (WGS) entry which is preliminary data.</text>
</comment>
<accession>A0ABP9GTS7</accession>
<evidence type="ECO:0000313" key="2">
    <source>
        <dbReference type="EMBL" id="GAA4950426.1"/>
    </source>
</evidence>
<sequence>MFRGPPPRSRAARTATGAYCRAMAPLPQLPQLPPLSPPSRRAVLGAAAGAGLLLVGGGARPHAASARAAVLPDRAPKLLLPARPGLVAAENARTGSAGWRLGPRTTSDTDPRIKVYAADSAVPVGGRLRLKVSTSQARPFAAEIYRLGDYGGTGGRLVYRADGIPGTRQAPAHLDRSSGTVTCAWSDTWQTDVPEDWLPGLYTAVLADADDVRTAVPFVVTDLPRAADYLVVLPTTTYQAYNEYPVDGATGRSLYYGQDPATRTSAAKLKARVVSFDRPYAGAGLPQLFELDHAFVRWAEARGYDLAYATSADLHAGRVDLRRYKAVVFPGHDEYWSQEMRARVEAASEAGVGLAFLTANNVYWHVRMLPGADGTPDRLMRCNKDASSSHDRADPGPTVKWRDLHRPEQELLGVQYVSVVKGEYPMGVRESGHWFWSGTGVRDGDALPGMVWGEADRRFDETARPRGEEVFLAGSPYRDARGGAQRQQTGLYRAASGGLVFTAGTFRWPQALGDPRYADPRVGRATENLFAALVAR</sequence>
<evidence type="ECO:0000313" key="3">
    <source>
        <dbReference type="Proteomes" id="UP001500466"/>
    </source>
</evidence>
<reference evidence="3" key="1">
    <citation type="journal article" date="2019" name="Int. J. Syst. Evol. Microbiol.">
        <title>The Global Catalogue of Microorganisms (GCM) 10K type strain sequencing project: providing services to taxonomists for standard genome sequencing and annotation.</title>
        <authorList>
            <consortium name="The Broad Institute Genomics Platform"/>
            <consortium name="The Broad Institute Genome Sequencing Center for Infectious Disease"/>
            <person name="Wu L."/>
            <person name="Ma J."/>
        </authorList>
    </citation>
    <scope>NUCLEOTIDE SEQUENCE [LARGE SCALE GENOMIC DNA]</scope>
    <source>
        <strain evidence="3">JCM 17986</strain>
    </source>
</reference>